<proteinExistence type="predicted"/>
<dbReference type="GO" id="GO:0032259">
    <property type="term" value="P:methylation"/>
    <property type="evidence" value="ECO:0007669"/>
    <property type="project" value="UniProtKB-KW"/>
</dbReference>
<keyword evidence="2" id="KW-0808">Transferase</keyword>
<dbReference type="Pfam" id="PF13649">
    <property type="entry name" value="Methyltransf_25"/>
    <property type="match status" value="1"/>
</dbReference>
<dbReference type="GO" id="GO:0008168">
    <property type="term" value="F:methyltransferase activity"/>
    <property type="evidence" value="ECO:0007669"/>
    <property type="project" value="UniProtKB-KW"/>
</dbReference>
<dbReference type="Proteomes" id="UP001197609">
    <property type="component" value="Unassembled WGS sequence"/>
</dbReference>
<organism evidence="5 6">
    <name type="scientific">Candidatus Methylomirabilis tolerans</name>
    <dbReference type="NCBI Taxonomy" id="3123416"/>
    <lineage>
        <taxon>Bacteria</taxon>
        <taxon>Candidatus Methylomirabilota</taxon>
        <taxon>Candidatus Methylomirabilia</taxon>
        <taxon>Candidatus Methylomirabilales</taxon>
        <taxon>Candidatus Methylomirabilaceae</taxon>
        <taxon>Candidatus Methylomirabilis</taxon>
    </lineage>
</organism>
<keyword evidence="1 5" id="KW-0489">Methyltransferase</keyword>
<accession>A0AAJ1AIT3</accession>
<sequence length="186" mass="21377">LASLLKRRKEGGRVLDLGCGEGRHVLLFAKAGLLTVGLDYLAAPLRTVTQRAREKHLGPQIRLLMGDALVPPFKPNSFDALVDCGVFHHVKKSDWPMYLDRVLGLVKPGGYVHLTVFSAKFKHYPGERRTRNWYVHRHHYDRFFVKRDFAGIFGRRCEILSIEEEREGLNGFFHVLMQKRSKPQQG</sequence>
<evidence type="ECO:0000256" key="1">
    <source>
        <dbReference type="ARBA" id="ARBA00022603"/>
    </source>
</evidence>
<evidence type="ECO:0000259" key="4">
    <source>
        <dbReference type="Pfam" id="PF13649"/>
    </source>
</evidence>
<dbReference type="InterPro" id="IPR029063">
    <property type="entry name" value="SAM-dependent_MTases_sf"/>
</dbReference>
<dbReference type="EMBL" id="JAIOIU010000104">
    <property type="protein sequence ID" value="MBZ0160207.1"/>
    <property type="molecule type" value="Genomic_DNA"/>
</dbReference>
<protein>
    <submittedName>
        <fullName evidence="5">Class I SAM-dependent methyltransferase</fullName>
    </submittedName>
</protein>
<evidence type="ECO:0000256" key="3">
    <source>
        <dbReference type="ARBA" id="ARBA00022691"/>
    </source>
</evidence>
<evidence type="ECO:0000256" key="2">
    <source>
        <dbReference type="ARBA" id="ARBA00022679"/>
    </source>
</evidence>
<feature type="domain" description="Methyltransferase" evidence="4">
    <location>
        <begin position="14"/>
        <end position="110"/>
    </location>
</feature>
<reference evidence="5 6" key="1">
    <citation type="journal article" date="2021" name="bioRxiv">
        <title>Unraveling nitrogen, sulfur and carbon metabolic pathways and microbial community transcriptional responses to substrate deprivation and toxicity stresses in a bioreactor mimicking anoxic brackish coastal sediment conditions.</title>
        <authorList>
            <person name="Martins P.D."/>
            <person name="Echeveste M.J."/>
            <person name="Arshad A."/>
            <person name="Kurth J."/>
            <person name="Ouboter H."/>
            <person name="Jetten M.S.M."/>
            <person name="Welte C.U."/>
        </authorList>
    </citation>
    <scope>NUCLEOTIDE SEQUENCE [LARGE SCALE GENOMIC DNA]</scope>
    <source>
        <strain evidence="5">MAG_38</strain>
    </source>
</reference>
<comment type="caution">
    <text evidence="5">The sequence shown here is derived from an EMBL/GenBank/DDBJ whole genome shotgun (WGS) entry which is preliminary data.</text>
</comment>
<dbReference type="AlphaFoldDB" id="A0AAJ1AIT3"/>
<gene>
    <name evidence="5" type="ORF">K8G79_08745</name>
</gene>
<dbReference type="PANTHER" id="PTHR43464:SF19">
    <property type="entry name" value="UBIQUINONE BIOSYNTHESIS O-METHYLTRANSFERASE, MITOCHONDRIAL"/>
    <property type="match status" value="1"/>
</dbReference>
<keyword evidence="3" id="KW-0949">S-adenosyl-L-methionine</keyword>
<feature type="non-terminal residue" evidence="5">
    <location>
        <position position="1"/>
    </location>
</feature>
<evidence type="ECO:0000313" key="6">
    <source>
        <dbReference type="Proteomes" id="UP001197609"/>
    </source>
</evidence>
<dbReference type="Gene3D" id="3.40.50.150">
    <property type="entry name" value="Vaccinia Virus protein VP39"/>
    <property type="match status" value="1"/>
</dbReference>
<evidence type="ECO:0000313" key="5">
    <source>
        <dbReference type="EMBL" id="MBZ0160207.1"/>
    </source>
</evidence>
<dbReference type="SUPFAM" id="SSF53335">
    <property type="entry name" value="S-adenosyl-L-methionine-dependent methyltransferases"/>
    <property type="match status" value="1"/>
</dbReference>
<dbReference type="PANTHER" id="PTHR43464">
    <property type="entry name" value="METHYLTRANSFERASE"/>
    <property type="match status" value="1"/>
</dbReference>
<name>A0AAJ1AIT3_9BACT</name>
<dbReference type="InterPro" id="IPR041698">
    <property type="entry name" value="Methyltransf_25"/>
</dbReference>
<dbReference type="CDD" id="cd02440">
    <property type="entry name" value="AdoMet_MTases"/>
    <property type="match status" value="1"/>
</dbReference>